<dbReference type="SUPFAM" id="SSF46894">
    <property type="entry name" value="C-terminal effector domain of the bipartite response regulators"/>
    <property type="match status" value="1"/>
</dbReference>
<name>A0ABW6SJU7_9ACTN</name>
<dbReference type="InterPro" id="IPR036388">
    <property type="entry name" value="WH-like_DNA-bd_sf"/>
</dbReference>
<gene>
    <name evidence="3" type="ORF">ACFYXI_02675</name>
</gene>
<dbReference type="RefSeq" id="WP_387408567.1">
    <property type="nucleotide sequence ID" value="NZ_JBIASD010000001.1"/>
</dbReference>
<sequence>MSTDSDETAGGARPVRHGRGRRDAGRVAQPGGARRRGTAVADVRGLSDAEIGRRLHLAEGSVKTCMSTILSRLGVRNRVEAALIAYESRPTDASACR</sequence>
<evidence type="ECO:0000256" key="1">
    <source>
        <dbReference type="SAM" id="MobiDB-lite"/>
    </source>
</evidence>
<dbReference type="Proteomes" id="UP001602013">
    <property type="component" value="Unassembled WGS sequence"/>
</dbReference>
<dbReference type="InterPro" id="IPR000792">
    <property type="entry name" value="Tscrpt_reg_LuxR_C"/>
</dbReference>
<keyword evidence="4" id="KW-1185">Reference proteome</keyword>
<evidence type="ECO:0000259" key="2">
    <source>
        <dbReference type="SMART" id="SM00421"/>
    </source>
</evidence>
<dbReference type="Gene3D" id="1.10.10.10">
    <property type="entry name" value="Winged helix-like DNA-binding domain superfamily/Winged helix DNA-binding domain"/>
    <property type="match status" value="1"/>
</dbReference>
<dbReference type="Pfam" id="PF00196">
    <property type="entry name" value="GerE"/>
    <property type="match status" value="1"/>
</dbReference>
<protein>
    <submittedName>
        <fullName evidence="3">Response regulator transcription factor</fullName>
    </submittedName>
</protein>
<evidence type="ECO:0000313" key="3">
    <source>
        <dbReference type="EMBL" id="MFF3664472.1"/>
    </source>
</evidence>
<reference evidence="3 4" key="1">
    <citation type="submission" date="2024-10" db="EMBL/GenBank/DDBJ databases">
        <title>The Natural Products Discovery Center: Release of the First 8490 Sequenced Strains for Exploring Actinobacteria Biosynthetic Diversity.</title>
        <authorList>
            <person name="Kalkreuter E."/>
            <person name="Kautsar S.A."/>
            <person name="Yang D."/>
            <person name="Bader C.D."/>
            <person name="Teijaro C.N."/>
            <person name="Fluegel L."/>
            <person name="Davis C.M."/>
            <person name="Simpson J.R."/>
            <person name="Lauterbach L."/>
            <person name="Steele A.D."/>
            <person name="Gui C."/>
            <person name="Meng S."/>
            <person name="Li G."/>
            <person name="Viehrig K."/>
            <person name="Ye F."/>
            <person name="Su P."/>
            <person name="Kiefer A.F."/>
            <person name="Nichols A."/>
            <person name="Cepeda A.J."/>
            <person name="Yan W."/>
            <person name="Fan B."/>
            <person name="Jiang Y."/>
            <person name="Adhikari A."/>
            <person name="Zheng C.-J."/>
            <person name="Schuster L."/>
            <person name="Cowan T.M."/>
            <person name="Smanski M.J."/>
            <person name="Chevrette M.G."/>
            <person name="De Carvalho L.P.S."/>
            <person name="Shen B."/>
        </authorList>
    </citation>
    <scope>NUCLEOTIDE SEQUENCE [LARGE SCALE GENOMIC DNA]</scope>
    <source>
        <strain evidence="3 4">NPDC002173</strain>
    </source>
</reference>
<comment type="caution">
    <text evidence="3">The sequence shown here is derived from an EMBL/GenBank/DDBJ whole genome shotgun (WGS) entry which is preliminary data.</text>
</comment>
<evidence type="ECO:0000313" key="4">
    <source>
        <dbReference type="Proteomes" id="UP001602013"/>
    </source>
</evidence>
<organism evidence="3 4">
    <name type="scientific">Microtetraspora malaysiensis</name>
    <dbReference type="NCBI Taxonomy" id="161358"/>
    <lineage>
        <taxon>Bacteria</taxon>
        <taxon>Bacillati</taxon>
        <taxon>Actinomycetota</taxon>
        <taxon>Actinomycetes</taxon>
        <taxon>Streptosporangiales</taxon>
        <taxon>Streptosporangiaceae</taxon>
        <taxon>Microtetraspora</taxon>
    </lineage>
</organism>
<feature type="region of interest" description="Disordered" evidence="1">
    <location>
        <begin position="1"/>
        <end position="40"/>
    </location>
</feature>
<proteinExistence type="predicted"/>
<accession>A0ABW6SJU7</accession>
<dbReference type="EMBL" id="JBIASD010000001">
    <property type="protein sequence ID" value="MFF3664472.1"/>
    <property type="molecule type" value="Genomic_DNA"/>
</dbReference>
<feature type="domain" description="HTH luxR-type" evidence="2">
    <location>
        <begin position="43"/>
        <end position="85"/>
    </location>
</feature>
<dbReference type="SMART" id="SM00421">
    <property type="entry name" value="HTH_LUXR"/>
    <property type="match status" value="1"/>
</dbReference>
<dbReference type="InterPro" id="IPR016032">
    <property type="entry name" value="Sig_transdc_resp-reg_C-effctor"/>
</dbReference>